<keyword evidence="8" id="KW-0675">Receptor</keyword>
<evidence type="ECO:0000256" key="10">
    <source>
        <dbReference type="SAM" id="Phobius"/>
    </source>
</evidence>
<dbReference type="Pfam" id="PF02949">
    <property type="entry name" value="7tm_6"/>
    <property type="match status" value="1"/>
</dbReference>
<dbReference type="GO" id="GO:0004984">
    <property type="term" value="F:olfactory receptor activity"/>
    <property type="evidence" value="ECO:0007669"/>
    <property type="project" value="InterPro"/>
</dbReference>
<dbReference type="InParanoid" id="A0A7R8YU38"/>
<evidence type="ECO:0000256" key="3">
    <source>
        <dbReference type="ARBA" id="ARBA00022606"/>
    </source>
</evidence>
<evidence type="ECO:0000256" key="6">
    <source>
        <dbReference type="ARBA" id="ARBA00022989"/>
    </source>
</evidence>
<dbReference type="Proteomes" id="UP000594454">
    <property type="component" value="Chromosome 3"/>
</dbReference>
<evidence type="ECO:0000256" key="4">
    <source>
        <dbReference type="ARBA" id="ARBA00022692"/>
    </source>
</evidence>
<protein>
    <recommendedName>
        <fullName evidence="13">Odorant receptor</fullName>
    </recommendedName>
</protein>
<evidence type="ECO:0000256" key="7">
    <source>
        <dbReference type="ARBA" id="ARBA00023136"/>
    </source>
</evidence>
<dbReference type="InterPro" id="IPR004117">
    <property type="entry name" value="7tm6_olfct_rcpt"/>
</dbReference>
<gene>
    <name evidence="11" type="ORF">HERILL_LOCUS8553</name>
</gene>
<dbReference type="AlphaFoldDB" id="A0A7R8YU38"/>
<keyword evidence="3" id="KW-0716">Sensory transduction</keyword>
<proteinExistence type="predicted"/>
<evidence type="ECO:0000256" key="8">
    <source>
        <dbReference type="ARBA" id="ARBA00023170"/>
    </source>
</evidence>
<feature type="transmembrane region" description="Helical" evidence="10">
    <location>
        <begin position="167"/>
        <end position="187"/>
    </location>
</feature>
<accession>A0A7R8YU38</accession>
<dbReference type="GO" id="GO:0005549">
    <property type="term" value="F:odorant binding"/>
    <property type="evidence" value="ECO:0007669"/>
    <property type="project" value="InterPro"/>
</dbReference>
<keyword evidence="6 10" id="KW-1133">Transmembrane helix</keyword>
<name>A0A7R8YU38_HERIL</name>
<dbReference type="EMBL" id="LR899011">
    <property type="protein sequence ID" value="CAD7085732.1"/>
    <property type="molecule type" value="Genomic_DNA"/>
</dbReference>
<evidence type="ECO:0008006" key="13">
    <source>
        <dbReference type="Google" id="ProtNLM"/>
    </source>
</evidence>
<dbReference type="PANTHER" id="PTHR21137">
    <property type="entry name" value="ODORANT RECEPTOR"/>
    <property type="match status" value="1"/>
</dbReference>
<dbReference type="GO" id="GO:0007165">
    <property type="term" value="P:signal transduction"/>
    <property type="evidence" value="ECO:0007669"/>
    <property type="project" value="UniProtKB-KW"/>
</dbReference>
<feature type="transmembrane region" description="Helical" evidence="10">
    <location>
        <begin position="125"/>
        <end position="147"/>
    </location>
</feature>
<keyword evidence="9" id="KW-0807">Transducer</keyword>
<keyword evidence="12" id="KW-1185">Reference proteome</keyword>
<dbReference type="GO" id="GO:0005886">
    <property type="term" value="C:plasma membrane"/>
    <property type="evidence" value="ECO:0007669"/>
    <property type="project" value="UniProtKB-SubCell"/>
</dbReference>
<keyword evidence="5" id="KW-0552">Olfaction</keyword>
<evidence type="ECO:0000313" key="12">
    <source>
        <dbReference type="Proteomes" id="UP000594454"/>
    </source>
</evidence>
<feature type="transmembrane region" description="Helical" evidence="10">
    <location>
        <begin position="37"/>
        <end position="58"/>
    </location>
</feature>
<evidence type="ECO:0000256" key="9">
    <source>
        <dbReference type="ARBA" id="ARBA00023224"/>
    </source>
</evidence>
<evidence type="ECO:0000256" key="2">
    <source>
        <dbReference type="ARBA" id="ARBA00022475"/>
    </source>
</evidence>
<dbReference type="OrthoDB" id="6604226at2759"/>
<reference evidence="11 12" key="1">
    <citation type="submission" date="2020-11" db="EMBL/GenBank/DDBJ databases">
        <authorList>
            <person name="Wallbank WR R."/>
            <person name="Pardo Diaz C."/>
            <person name="Kozak K."/>
            <person name="Martin S."/>
            <person name="Jiggins C."/>
            <person name="Moest M."/>
            <person name="Warren A I."/>
            <person name="Generalovic N T."/>
            <person name="Byers J.R.P. K."/>
            <person name="Montejo-Kovacevich G."/>
            <person name="Yen C E."/>
        </authorList>
    </citation>
    <scope>NUCLEOTIDE SEQUENCE [LARGE SCALE GENOMIC DNA]</scope>
</reference>
<comment type="subcellular location">
    <subcellularLocation>
        <location evidence="1">Cell membrane</location>
        <topology evidence="1">Multi-pass membrane protein</topology>
    </subcellularLocation>
</comment>
<evidence type="ECO:0000256" key="1">
    <source>
        <dbReference type="ARBA" id="ARBA00004651"/>
    </source>
</evidence>
<keyword evidence="4 10" id="KW-0812">Transmembrane</keyword>
<organism evidence="11 12">
    <name type="scientific">Hermetia illucens</name>
    <name type="common">Black soldier fly</name>
    <dbReference type="NCBI Taxonomy" id="343691"/>
    <lineage>
        <taxon>Eukaryota</taxon>
        <taxon>Metazoa</taxon>
        <taxon>Ecdysozoa</taxon>
        <taxon>Arthropoda</taxon>
        <taxon>Hexapoda</taxon>
        <taxon>Insecta</taxon>
        <taxon>Pterygota</taxon>
        <taxon>Neoptera</taxon>
        <taxon>Endopterygota</taxon>
        <taxon>Diptera</taxon>
        <taxon>Brachycera</taxon>
        <taxon>Stratiomyomorpha</taxon>
        <taxon>Stratiomyidae</taxon>
        <taxon>Hermetiinae</taxon>
        <taxon>Hermetia</taxon>
    </lineage>
</organism>
<evidence type="ECO:0000256" key="5">
    <source>
        <dbReference type="ARBA" id="ARBA00022725"/>
    </source>
</evidence>
<sequence>MREVNNYRALKALWVTMRILGLDPPEKYRVLYQVYSICLNTTITFYYPLSMFINMFLLDKKKEVVSNLTLTISMVVCGMKTFNNYLKRKELWKIREYLVQLDSEVKFEVDKEYLEYMEKVSFRYFVLYASMYGLVIATCEFPMLFATESRLLYPAWFPWDWKKSSRTYVAIHSYQLIGIIIQIYQNLLNDTLPGILMWLLKGYLHVQEARIERIGYDENASDEENYNELVACVKSHKICSMCRLLVYRYAFLCQLNGCGELTNRPHTQIMRHGQLINCGIFRLSKAKTLLYAKSKVTNSMQKSK</sequence>
<keyword evidence="2" id="KW-1003">Cell membrane</keyword>
<dbReference type="PANTHER" id="PTHR21137:SF35">
    <property type="entry name" value="ODORANT RECEPTOR 19A-RELATED"/>
    <property type="match status" value="1"/>
</dbReference>
<keyword evidence="7 10" id="KW-0472">Membrane</keyword>
<evidence type="ECO:0000313" key="11">
    <source>
        <dbReference type="EMBL" id="CAD7085732.1"/>
    </source>
</evidence>
<feature type="transmembrane region" description="Helical" evidence="10">
    <location>
        <begin position="64"/>
        <end position="86"/>
    </location>
</feature>